<evidence type="ECO:0000313" key="1">
    <source>
        <dbReference type="EMBL" id="EGY27973.1"/>
    </source>
</evidence>
<dbReference type="Proteomes" id="UP000004116">
    <property type="component" value="Unassembled WGS sequence"/>
</dbReference>
<gene>
    <name evidence="1" type="ORF">Rin_00021070</name>
</gene>
<dbReference type="Pfam" id="PF05973">
    <property type="entry name" value="Gp49"/>
    <property type="match status" value="1"/>
</dbReference>
<dbReference type="EMBL" id="AGCA01000494">
    <property type="protein sequence ID" value="EGY27973.1"/>
    <property type="molecule type" value="Genomic_DNA"/>
</dbReference>
<comment type="caution">
    <text evidence="1">The sequence shown here is derived from an EMBL/GenBank/DDBJ whole genome shotgun (WGS) entry which is preliminary data.</text>
</comment>
<evidence type="ECO:0000313" key="2">
    <source>
        <dbReference type="Proteomes" id="UP000004116"/>
    </source>
</evidence>
<organism evidence="1 2">
    <name type="scientific">Candidatus Regiella insecticola 5.15</name>
    <dbReference type="NCBI Taxonomy" id="1005043"/>
    <lineage>
        <taxon>Bacteria</taxon>
        <taxon>Pseudomonadati</taxon>
        <taxon>Pseudomonadota</taxon>
        <taxon>Gammaproteobacteria</taxon>
        <taxon>Enterobacterales</taxon>
        <taxon>Enterobacteriaceae</taxon>
        <taxon>aphid secondary symbionts</taxon>
        <taxon>Candidatus Regiella</taxon>
    </lineage>
</organism>
<accession>G2H210</accession>
<sequence>MLERIEQVGALNEPHSKALGDGLFEIRAKGKEGIARGMYCYQPNNRIMILHVFVKKTQKISKCDLEITRNRFRLVTGGKLWD</sequence>
<proteinExistence type="predicted"/>
<reference evidence="1 2" key="1">
    <citation type="journal article" date="2012" name="Genome Res.">
        <title>Genomic basis of endosymbiont-conferred protection against an insect parasitoid.</title>
        <authorList>
            <person name="Hansen A.K."/>
            <person name="Vorburger C."/>
            <person name="Moran N.A."/>
        </authorList>
    </citation>
    <scope>NUCLEOTIDE SEQUENCE [LARGE SCALE GENOMIC DNA]</scope>
    <source>
        <strain evidence="2">R5.15</strain>
    </source>
</reference>
<name>G2H210_9ENTR</name>
<keyword evidence="2" id="KW-1185">Reference proteome</keyword>
<protein>
    <submittedName>
        <fullName evidence="1">Phage derived protein</fullName>
    </submittedName>
</protein>
<dbReference type="InterPro" id="IPR009241">
    <property type="entry name" value="HigB-like"/>
</dbReference>
<dbReference type="AlphaFoldDB" id="G2H210"/>